<dbReference type="GO" id="GO:0016020">
    <property type="term" value="C:membrane"/>
    <property type="evidence" value="ECO:0007669"/>
    <property type="project" value="InterPro"/>
</dbReference>
<evidence type="ECO:0000256" key="1">
    <source>
        <dbReference type="SAM" id="Phobius"/>
    </source>
</evidence>
<dbReference type="SUPFAM" id="SSF55874">
    <property type="entry name" value="ATPase domain of HSP90 chaperone/DNA topoisomerase II/histidine kinase"/>
    <property type="match status" value="1"/>
</dbReference>
<keyword evidence="1" id="KW-1133">Transmembrane helix</keyword>
<dbReference type="Gene3D" id="3.30.565.10">
    <property type="entry name" value="Histidine kinase-like ATPase, C-terminal domain"/>
    <property type="match status" value="1"/>
</dbReference>
<feature type="transmembrane region" description="Helical" evidence="1">
    <location>
        <begin position="12"/>
        <end position="29"/>
    </location>
</feature>
<dbReference type="AlphaFoldDB" id="A0A2N3HUX5"/>
<proteinExistence type="predicted"/>
<dbReference type="InterPro" id="IPR010559">
    <property type="entry name" value="Sig_transdc_His_kin_internal"/>
</dbReference>
<accession>A0A2N3HUX5</accession>
<feature type="domain" description="Signal transduction histidine kinase internal region" evidence="2">
    <location>
        <begin position="165"/>
        <end position="242"/>
    </location>
</feature>
<evidence type="ECO:0000259" key="2">
    <source>
        <dbReference type="Pfam" id="PF06580"/>
    </source>
</evidence>
<dbReference type="GO" id="GO:0000155">
    <property type="term" value="F:phosphorelay sensor kinase activity"/>
    <property type="evidence" value="ECO:0007669"/>
    <property type="project" value="InterPro"/>
</dbReference>
<evidence type="ECO:0000313" key="4">
    <source>
        <dbReference type="Proteomes" id="UP000233535"/>
    </source>
</evidence>
<dbReference type="Proteomes" id="UP000233535">
    <property type="component" value="Unassembled WGS sequence"/>
</dbReference>
<dbReference type="PANTHER" id="PTHR34220:SF7">
    <property type="entry name" value="SENSOR HISTIDINE KINASE YPDA"/>
    <property type="match status" value="1"/>
</dbReference>
<dbReference type="InterPro" id="IPR050640">
    <property type="entry name" value="Bact_2-comp_sensor_kinase"/>
</dbReference>
<comment type="caution">
    <text evidence="3">The sequence shown here is derived from an EMBL/GenBank/DDBJ whole genome shotgun (WGS) entry which is preliminary data.</text>
</comment>
<dbReference type="PANTHER" id="PTHR34220">
    <property type="entry name" value="SENSOR HISTIDINE KINASE YPDA"/>
    <property type="match status" value="1"/>
</dbReference>
<feature type="transmembrane region" description="Helical" evidence="1">
    <location>
        <begin position="41"/>
        <end position="60"/>
    </location>
</feature>
<gene>
    <name evidence="3" type="ORF">BZG02_14520</name>
</gene>
<reference evidence="3 4" key="1">
    <citation type="journal article" date="2017" name="Front. Microbiol.">
        <title>Labilibaculum manganireducens gen. nov., sp. nov. and Labilibaculum filiforme sp. nov., Novel Bacteroidetes Isolated from Subsurface Sediments of the Baltic Sea.</title>
        <authorList>
            <person name="Vandieken V."/>
            <person name="Marshall I.P."/>
            <person name="Niemann H."/>
            <person name="Engelen B."/>
            <person name="Cypionka H."/>
        </authorList>
    </citation>
    <scope>NUCLEOTIDE SEQUENCE [LARGE SCALE GENOMIC DNA]</scope>
    <source>
        <strain evidence="3 4">59.16B</strain>
    </source>
</reference>
<dbReference type="InterPro" id="IPR036890">
    <property type="entry name" value="HATPase_C_sf"/>
</dbReference>
<keyword evidence="4" id="KW-1185">Reference proteome</keyword>
<keyword evidence="1" id="KW-0472">Membrane</keyword>
<dbReference type="OrthoDB" id="9809908at2"/>
<dbReference type="Pfam" id="PF06580">
    <property type="entry name" value="His_kinase"/>
    <property type="match status" value="1"/>
</dbReference>
<keyword evidence="1" id="KW-0812">Transmembrane</keyword>
<sequence>MEIYKNRIEKCLPHVAGILLFSILPLFVFDSNDDRDIFWMYSYYYQLIFMLVAFYVNYLVIAPRFFFEKKKLYFIGVLLLFTILLLIASQYLYELLQIDNLRPKSIIGGKVAHAKRTFGLHPKIIDNFFLLSVVLGFSTGMANIQRLKHKENEQKEIEKVRLNTELAFLKNQISPHFFFNSLNNIYALIAIDGDRAQKAVEKLSGLMRYLIYESDIKTVELKKEFEFMQNYIDLMQQRLSSKIKLNVDIDSQLPNAKIPPLLFIPFIENAFKHGISYRENSFISISLKAEMNTIIFECTNSIPENKQETAQGTGGIGIVNIKKRLELIYGNLAELTIDKDKSRYLVHLTIPLDL</sequence>
<protein>
    <recommendedName>
        <fullName evidence="2">Signal transduction histidine kinase internal region domain-containing protein</fullName>
    </recommendedName>
</protein>
<evidence type="ECO:0000313" key="3">
    <source>
        <dbReference type="EMBL" id="PKQ61837.1"/>
    </source>
</evidence>
<dbReference type="RefSeq" id="WP_101262175.1">
    <property type="nucleotide sequence ID" value="NZ_MVDD01000011.1"/>
</dbReference>
<dbReference type="EMBL" id="MVDD01000011">
    <property type="protein sequence ID" value="PKQ61837.1"/>
    <property type="molecule type" value="Genomic_DNA"/>
</dbReference>
<name>A0A2N3HUX5_9BACT</name>
<feature type="transmembrane region" description="Helical" evidence="1">
    <location>
        <begin position="72"/>
        <end position="93"/>
    </location>
</feature>
<organism evidence="3 4">
    <name type="scientific">Labilibaculum filiforme</name>
    <dbReference type="NCBI Taxonomy" id="1940526"/>
    <lineage>
        <taxon>Bacteria</taxon>
        <taxon>Pseudomonadati</taxon>
        <taxon>Bacteroidota</taxon>
        <taxon>Bacteroidia</taxon>
        <taxon>Marinilabiliales</taxon>
        <taxon>Marinifilaceae</taxon>
        <taxon>Labilibaculum</taxon>
    </lineage>
</organism>